<dbReference type="InParanoid" id="A0A251VLT2"/>
<protein>
    <submittedName>
        <fullName evidence="1">Uncharacterized protein</fullName>
    </submittedName>
</protein>
<dbReference type="EMBL" id="CM007890">
    <property type="protein sequence ID" value="OTG36547.1"/>
    <property type="molecule type" value="Genomic_DNA"/>
</dbReference>
<evidence type="ECO:0000313" key="2">
    <source>
        <dbReference type="Proteomes" id="UP000215914"/>
    </source>
</evidence>
<accession>A0A251VLT2</accession>
<gene>
    <name evidence="1" type="ORF">HannXRQ_Chr01g0008791</name>
</gene>
<proteinExistence type="predicted"/>
<organism evidence="1 2">
    <name type="scientific">Helianthus annuus</name>
    <name type="common">Common sunflower</name>
    <dbReference type="NCBI Taxonomy" id="4232"/>
    <lineage>
        <taxon>Eukaryota</taxon>
        <taxon>Viridiplantae</taxon>
        <taxon>Streptophyta</taxon>
        <taxon>Embryophyta</taxon>
        <taxon>Tracheophyta</taxon>
        <taxon>Spermatophyta</taxon>
        <taxon>Magnoliopsida</taxon>
        <taxon>eudicotyledons</taxon>
        <taxon>Gunneridae</taxon>
        <taxon>Pentapetalae</taxon>
        <taxon>asterids</taxon>
        <taxon>campanulids</taxon>
        <taxon>Asterales</taxon>
        <taxon>Asteraceae</taxon>
        <taxon>Asteroideae</taxon>
        <taxon>Heliantheae alliance</taxon>
        <taxon>Heliantheae</taxon>
        <taxon>Helianthus</taxon>
    </lineage>
</organism>
<sequence>MRACGGRMTQSRIRWVRHGGDSKDCGCIYRQCKQLLSSTRSGVNGFTLDLYSPTLTLR</sequence>
<reference evidence="2" key="1">
    <citation type="journal article" date="2017" name="Nature">
        <title>The sunflower genome provides insights into oil metabolism, flowering and Asterid evolution.</title>
        <authorList>
            <person name="Badouin H."/>
            <person name="Gouzy J."/>
            <person name="Grassa C.J."/>
            <person name="Murat F."/>
            <person name="Staton S.E."/>
            <person name="Cottret L."/>
            <person name="Lelandais-Briere C."/>
            <person name="Owens G.L."/>
            <person name="Carrere S."/>
            <person name="Mayjonade B."/>
            <person name="Legrand L."/>
            <person name="Gill N."/>
            <person name="Kane N.C."/>
            <person name="Bowers J.E."/>
            <person name="Hubner S."/>
            <person name="Bellec A."/>
            <person name="Berard A."/>
            <person name="Berges H."/>
            <person name="Blanchet N."/>
            <person name="Boniface M.C."/>
            <person name="Brunel D."/>
            <person name="Catrice O."/>
            <person name="Chaidir N."/>
            <person name="Claudel C."/>
            <person name="Donnadieu C."/>
            <person name="Faraut T."/>
            <person name="Fievet G."/>
            <person name="Helmstetter N."/>
            <person name="King M."/>
            <person name="Knapp S.J."/>
            <person name="Lai Z."/>
            <person name="Le Paslier M.C."/>
            <person name="Lippi Y."/>
            <person name="Lorenzon L."/>
            <person name="Mandel J.R."/>
            <person name="Marage G."/>
            <person name="Marchand G."/>
            <person name="Marquand E."/>
            <person name="Bret-Mestries E."/>
            <person name="Morien E."/>
            <person name="Nambeesan S."/>
            <person name="Nguyen T."/>
            <person name="Pegot-Espagnet P."/>
            <person name="Pouilly N."/>
            <person name="Raftis F."/>
            <person name="Sallet E."/>
            <person name="Schiex T."/>
            <person name="Thomas J."/>
            <person name="Vandecasteele C."/>
            <person name="Vares D."/>
            <person name="Vear F."/>
            <person name="Vautrin S."/>
            <person name="Crespi M."/>
            <person name="Mangin B."/>
            <person name="Burke J.M."/>
            <person name="Salse J."/>
            <person name="Munos S."/>
            <person name="Vincourt P."/>
            <person name="Rieseberg L.H."/>
            <person name="Langlade N.B."/>
        </authorList>
    </citation>
    <scope>NUCLEOTIDE SEQUENCE [LARGE SCALE GENOMIC DNA]</scope>
    <source>
        <strain evidence="2">cv. SF193</strain>
    </source>
</reference>
<evidence type="ECO:0000313" key="1">
    <source>
        <dbReference type="EMBL" id="OTG36547.1"/>
    </source>
</evidence>
<name>A0A251VLT2_HELAN</name>
<keyword evidence="2" id="KW-1185">Reference proteome</keyword>
<dbReference type="AlphaFoldDB" id="A0A251VLT2"/>
<dbReference type="Proteomes" id="UP000215914">
    <property type="component" value="Chromosome 1"/>
</dbReference>